<dbReference type="Pfam" id="PF01882">
    <property type="entry name" value="DUF58"/>
    <property type="match status" value="1"/>
</dbReference>
<evidence type="ECO:0000259" key="1">
    <source>
        <dbReference type="Pfam" id="PF01882"/>
    </source>
</evidence>
<evidence type="ECO:0000313" key="2">
    <source>
        <dbReference type="EMBL" id="SHE88645.1"/>
    </source>
</evidence>
<evidence type="ECO:0000313" key="3">
    <source>
        <dbReference type="Proteomes" id="UP000184462"/>
    </source>
</evidence>
<dbReference type="STRING" id="1155689.SAMN05444278_107114"/>
<dbReference type="InterPro" id="IPR036465">
    <property type="entry name" value="vWFA_dom_sf"/>
</dbReference>
<dbReference type="EMBL" id="FQTW01000007">
    <property type="protein sequence ID" value="SHE88645.1"/>
    <property type="molecule type" value="Genomic_DNA"/>
</dbReference>
<dbReference type="Proteomes" id="UP000184462">
    <property type="component" value="Unassembled WGS sequence"/>
</dbReference>
<dbReference type="Gene3D" id="3.40.50.410">
    <property type="entry name" value="von Willebrand factor, type A domain"/>
    <property type="match status" value="1"/>
</dbReference>
<feature type="domain" description="DUF58" evidence="1">
    <location>
        <begin position="43"/>
        <end position="250"/>
    </location>
</feature>
<proteinExistence type="predicted"/>
<dbReference type="PANTHER" id="PTHR33608:SF7">
    <property type="entry name" value="DUF58 DOMAIN-CONTAINING PROTEIN"/>
    <property type="match status" value="1"/>
</dbReference>
<organism evidence="2 3">
    <name type="scientific">Psychroflexus salarius</name>
    <dbReference type="NCBI Taxonomy" id="1155689"/>
    <lineage>
        <taxon>Bacteria</taxon>
        <taxon>Pseudomonadati</taxon>
        <taxon>Bacteroidota</taxon>
        <taxon>Flavobacteriia</taxon>
        <taxon>Flavobacteriales</taxon>
        <taxon>Flavobacteriaceae</taxon>
        <taxon>Psychroflexus</taxon>
    </lineage>
</organism>
<protein>
    <recommendedName>
        <fullName evidence="1">DUF58 domain-containing protein</fullName>
    </recommendedName>
</protein>
<dbReference type="AlphaFoldDB" id="A0A1M4X5D3"/>
<dbReference type="SUPFAM" id="SSF53300">
    <property type="entry name" value="vWA-like"/>
    <property type="match status" value="1"/>
</dbReference>
<keyword evidence="3" id="KW-1185">Reference proteome</keyword>
<name>A0A1M4X5D3_9FLAO</name>
<accession>A0A1M4X5D3</accession>
<dbReference type="PANTHER" id="PTHR33608">
    <property type="entry name" value="BLL2464 PROTEIN"/>
    <property type="match status" value="1"/>
</dbReference>
<sequence length="304" mass="35851">MSFFFDQPNLTEFQFLINRIAEGFISGLHKSPFHGFSPEFAEHQQYINGQSTKNIDWKLYGRTDKFYTKKYVDETNLRCHFILDVSKSMYYPVEASRYNQKVGFSSICISVLMKLLLKQRDAFGLSCFTDNVNYSSNTKNTINHYNLLLQHLEQNLINSHKSGFRTSYALNFELIANSLPKRSVVVIFSDFLSNDSQDILEAFKFFKYKKHRLIVFNILDFKTELNFDFSELESLNLHDLEYKINENIQANKIKGIYKKEAYKHLRKIQDLANAQGFPFYSVDVNQSVETFLRTYFIDKQVIRY</sequence>
<reference evidence="2 3" key="1">
    <citation type="submission" date="2016-11" db="EMBL/GenBank/DDBJ databases">
        <authorList>
            <person name="Jaros S."/>
            <person name="Januszkiewicz K."/>
            <person name="Wedrychowicz H."/>
        </authorList>
    </citation>
    <scope>NUCLEOTIDE SEQUENCE [LARGE SCALE GENOMIC DNA]</scope>
    <source>
        <strain evidence="2 3">DSM 25661</strain>
    </source>
</reference>
<gene>
    <name evidence="2" type="ORF">SAMN05444278_107114</name>
</gene>
<dbReference type="RefSeq" id="WP_073193374.1">
    <property type="nucleotide sequence ID" value="NZ_FQTW01000007.1"/>
</dbReference>
<dbReference type="InterPro" id="IPR002881">
    <property type="entry name" value="DUF58"/>
</dbReference>
<dbReference type="OrthoDB" id="9776116at2"/>